<dbReference type="InterPro" id="IPR000504">
    <property type="entry name" value="RRM_dom"/>
</dbReference>
<evidence type="ECO:0000256" key="2">
    <source>
        <dbReference type="ARBA" id="ARBA00022664"/>
    </source>
</evidence>
<evidence type="ECO:0000259" key="9">
    <source>
        <dbReference type="PROSITE" id="PS50102"/>
    </source>
</evidence>
<evidence type="ECO:0000313" key="11">
    <source>
        <dbReference type="EMBL" id="THH11768.1"/>
    </source>
</evidence>
<dbReference type="OrthoDB" id="1099063at2759"/>
<dbReference type="InterPro" id="IPR035979">
    <property type="entry name" value="RBD_domain_sf"/>
</dbReference>
<dbReference type="SUPFAM" id="SSF54928">
    <property type="entry name" value="RNA-binding domain, RBD"/>
    <property type="match status" value="1"/>
</dbReference>
<dbReference type="Proteomes" id="UP000308199">
    <property type="component" value="Unassembled WGS sequence"/>
</dbReference>
<feature type="domain" description="RRM" evidence="9">
    <location>
        <begin position="138"/>
        <end position="208"/>
    </location>
</feature>
<dbReference type="SMART" id="SM00343">
    <property type="entry name" value="ZnF_C2HC"/>
    <property type="match status" value="1"/>
</dbReference>
<keyword evidence="6" id="KW-0862">Zinc</keyword>
<dbReference type="Pfam" id="PF00098">
    <property type="entry name" value="zf-CCHC"/>
    <property type="match status" value="1"/>
</dbReference>
<evidence type="ECO:0000256" key="7">
    <source>
        <dbReference type="PROSITE-ProRule" id="PRU00176"/>
    </source>
</evidence>
<comment type="subcellular location">
    <subcellularLocation>
        <location evidence="1">Nucleus</location>
    </subcellularLocation>
</comment>
<keyword evidence="12" id="KW-1185">Reference proteome</keyword>
<keyword evidence="3" id="KW-0677">Repeat</keyword>
<dbReference type="GO" id="GO:0005737">
    <property type="term" value="C:cytoplasm"/>
    <property type="evidence" value="ECO:0007669"/>
    <property type="project" value="TreeGrafter"/>
</dbReference>
<name>A0A4S4LK60_9AGAM</name>
<comment type="caution">
    <text evidence="11">The sequence shown here is derived from an EMBL/GenBank/DDBJ whole genome shotgun (WGS) entry which is preliminary data.</text>
</comment>
<dbReference type="InterPro" id="IPR001878">
    <property type="entry name" value="Znf_CCHC"/>
</dbReference>
<dbReference type="PANTHER" id="PTHR23003">
    <property type="entry name" value="RNA RECOGNITION MOTIF RRM DOMAIN CONTAINING PROTEIN"/>
    <property type="match status" value="1"/>
</dbReference>
<dbReference type="AlphaFoldDB" id="A0A4S4LK60"/>
<protein>
    <recommendedName>
        <fullName evidence="13">RNA-binding domain-containing protein</fullName>
    </recommendedName>
</protein>
<dbReference type="EMBL" id="SGPK01000008">
    <property type="protein sequence ID" value="THH11768.1"/>
    <property type="molecule type" value="Genomic_DNA"/>
</dbReference>
<feature type="compositionally biased region" description="Low complexity" evidence="8">
    <location>
        <begin position="482"/>
        <end position="510"/>
    </location>
</feature>
<evidence type="ECO:0000256" key="4">
    <source>
        <dbReference type="ARBA" id="ARBA00022884"/>
    </source>
</evidence>
<keyword evidence="6" id="KW-0863">Zinc-finger</keyword>
<dbReference type="GO" id="GO:0005634">
    <property type="term" value="C:nucleus"/>
    <property type="evidence" value="ECO:0007669"/>
    <property type="project" value="UniProtKB-SubCell"/>
</dbReference>
<evidence type="ECO:0000256" key="8">
    <source>
        <dbReference type="SAM" id="MobiDB-lite"/>
    </source>
</evidence>
<dbReference type="Gene3D" id="3.30.70.330">
    <property type="match status" value="1"/>
</dbReference>
<dbReference type="Pfam" id="PF00076">
    <property type="entry name" value="RRM_1"/>
    <property type="match status" value="1"/>
</dbReference>
<dbReference type="PROSITE" id="PS50102">
    <property type="entry name" value="RRM"/>
    <property type="match status" value="1"/>
</dbReference>
<evidence type="ECO:0000256" key="1">
    <source>
        <dbReference type="ARBA" id="ARBA00004123"/>
    </source>
</evidence>
<keyword evidence="6" id="KW-0479">Metal-binding</keyword>
<keyword evidence="4 7" id="KW-0694">RNA-binding</keyword>
<reference evidence="11 12" key="1">
    <citation type="submission" date="2019-02" db="EMBL/GenBank/DDBJ databases">
        <title>Genome sequencing of the rare red list fungi Phellinidium pouzarii.</title>
        <authorList>
            <person name="Buettner E."/>
            <person name="Kellner H."/>
        </authorList>
    </citation>
    <scope>NUCLEOTIDE SEQUENCE [LARGE SCALE GENOMIC DNA]</scope>
    <source>
        <strain evidence="11 12">DSM 108285</strain>
    </source>
</reference>
<dbReference type="SMART" id="SM00360">
    <property type="entry name" value="RRM"/>
    <property type="match status" value="1"/>
</dbReference>
<dbReference type="Gene3D" id="4.10.60.10">
    <property type="entry name" value="Zinc finger, CCHC-type"/>
    <property type="match status" value="1"/>
</dbReference>
<feature type="compositionally biased region" description="Pro residues" evidence="8">
    <location>
        <begin position="257"/>
        <end position="266"/>
    </location>
</feature>
<feature type="region of interest" description="Disordered" evidence="8">
    <location>
        <begin position="243"/>
        <end position="531"/>
    </location>
</feature>
<feature type="compositionally biased region" description="Basic and acidic residues" evidence="8">
    <location>
        <begin position="267"/>
        <end position="284"/>
    </location>
</feature>
<feature type="compositionally biased region" description="Basic and acidic residues" evidence="8">
    <location>
        <begin position="315"/>
        <end position="324"/>
    </location>
</feature>
<dbReference type="GO" id="GO:0006397">
    <property type="term" value="P:mRNA processing"/>
    <property type="evidence" value="ECO:0007669"/>
    <property type="project" value="UniProtKB-KW"/>
</dbReference>
<dbReference type="GO" id="GO:0003729">
    <property type="term" value="F:mRNA binding"/>
    <property type="evidence" value="ECO:0007669"/>
    <property type="project" value="TreeGrafter"/>
</dbReference>
<keyword evidence="2" id="KW-0507">mRNA processing</keyword>
<feature type="compositionally biased region" description="Basic and acidic residues" evidence="8">
    <location>
        <begin position="388"/>
        <end position="398"/>
    </location>
</feature>
<organism evidence="11 12">
    <name type="scientific">Phellinidium pouzarii</name>
    <dbReference type="NCBI Taxonomy" id="167371"/>
    <lineage>
        <taxon>Eukaryota</taxon>
        <taxon>Fungi</taxon>
        <taxon>Dikarya</taxon>
        <taxon>Basidiomycota</taxon>
        <taxon>Agaricomycotina</taxon>
        <taxon>Agaricomycetes</taxon>
        <taxon>Hymenochaetales</taxon>
        <taxon>Hymenochaetaceae</taxon>
        <taxon>Phellinidium</taxon>
    </lineage>
</organism>
<dbReference type="GO" id="GO:0008270">
    <property type="term" value="F:zinc ion binding"/>
    <property type="evidence" value="ECO:0007669"/>
    <property type="project" value="UniProtKB-KW"/>
</dbReference>
<dbReference type="InterPro" id="IPR050374">
    <property type="entry name" value="RRT5_SRSF_SR"/>
</dbReference>
<feature type="compositionally biased region" description="Basic and acidic residues" evidence="8">
    <location>
        <begin position="294"/>
        <end position="308"/>
    </location>
</feature>
<accession>A0A4S4LK60</accession>
<feature type="region of interest" description="Disordered" evidence="8">
    <location>
        <begin position="1"/>
        <end position="55"/>
    </location>
</feature>
<evidence type="ECO:0008006" key="13">
    <source>
        <dbReference type="Google" id="ProtNLM"/>
    </source>
</evidence>
<feature type="compositionally biased region" description="Low complexity" evidence="8">
    <location>
        <begin position="359"/>
        <end position="378"/>
    </location>
</feature>
<feature type="compositionally biased region" description="Low complexity" evidence="8">
    <location>
        <begin position="37"/>
        <end position="49"/>
    </location>
</feature>
<evidence type="ECO:0000256" key="5">
    <source>
        <dbReference type="ARBA" id="ARBA00023242"/>
    </source>
</evidence>
<proteinExistence type="predicted"/>
<dbReference type="CDD" id="cd00590">
    <property type="entry name" value="RRM_SF"/>
    <property type="match status" value="1"/>
</dbReference>
<evidence type="ECO:0000256" key="6">
    <source>
        <dbReference type="PROSITE-ProRule" id="PRU00047"/>
    </source>
</evidence>
<evidence type="ECO:0000259" key="10">
    <source>
        <dbReference type="PROSITE" id="PS50158"/>
    </source>
</evidence>
<feature type="compositionally biased region" description="Pro residues" evidence="8">
    <location>
        <begin position="325"/>
        <end position="334"/>
    </location>
</feature>
<evidence type="ECO:0000256" key="3">
    <source>
        <dbReference type="ARBA" id="ARBA00022737"/>
    </source>
</evidence>
<feature type="domain" description="CCHC-type" evidence="10">
    <location>
        <begin position="222"/>
        <end position="237"/>
    </location>
</feature>
<sequence>MAASPSADVAALPAQDKWISGEGNDGPIGDIDRRESGNVANGDSAAAADSNDDYHSEQSVAKSGATFREKQVKVPSSLVFMLFSVQSSMCASCFARRALDGCSCLSLKLHVAGAYNTAFMTRYLWSYFWYLHSHLQPNKVYIGGLPEHTRQEDLQSCFGKIGSIVNIELKLGYGFVEFDTREAAEESVAKYHEGYFMGNKIRVELSHGGGRTAKYTGDPGACFKCGMLGHWARECPNHSIPGAGQRRVSHFQDPAPRDYPPPPPRDYPYREEFSRYPPARDPRFGYDYPPPPPRDFRRPVSPPRDYRDYPAVPRPPRDYDDYRMRPPPAPPARPYYPADVSYPPRGYDAPPRDIDRASRAAAPPSERYAAYSTSVARPRTPPGPPPARVRDDFDRVSSRDYPPTDYRGRATTPPMPPPSTSAAARYGEYPPRTSGSEQSIQRYRRRSQSPPPRSGGSGYRSGSYANNDHHGSDAAPYPPASAPYSATATTYSGNGYTASSSGAPPRSGGSARDRDYSSRNGTEPTGYSRRA</sequence>
<dbReference type="PROSITE" id="PS50158">
    <property type="entry name" value="ZF_CCHC"/>
    <property type="match status" value="1"/>
</dbReference>
<dbReference type="PANTHER" id="PTHR23003:SF62">
    <property type="entry name" value="SERINE_ARGININE (SR)-TYPE SHUTTLING MRNA BINDING PROTEIN NPL3"/>
    <property type="match status" value="1"/>
</dbReference>
<evidence type="ECO:0000313" key="12">
    <source>
        <dbReference type="Proteomes" id="UP000308199"/>
    </source>
</evidence>
<gene>
    <name evidence="11" type="ORF">EW145_g437</name>
</gene>
<keyword evidence="5" id="KW-0539">Nucleus</keyword>
<dbReference type="InterPro" id="IPR012677">
    <property type="entry name" value="Nucleotide-bd_a/b_plait_sf"/>
</dbReference>